<dbReference type="InterPro" id="IPR050700">
    <property type="entry name" value="YIM1/Zinc_Alcohol_DH_Fams"/>
</dbReference>
<evidence type="ECO:0000256" key="1">
    <source>
        <dbReference type="ARBA" id="ARBA00023002"/>
    </source>
</evidence>
<gene>
    <name evidence="3" type="ORF">FM114_04775</name>
</gene>
<evidence type="ECO:0000313" key="4">
    <source>
        <dbReference type="Proteomes" id="UP000188342"/>
    </source>
</evidence>
<dbReference type="Pfam" id="PF08240">
    <property type="entry name" value="ADH_N"/>
    <property type="match status" value="1"/>
</dbReference>
<dbReference type="CDD" id="cd05289">
    <property type="entry name" value="MDR_like_2"/>
    <property type="match status" value="1"/>
</dbReference>
<dbReference type="AlphaFoldDB" id="A0A1R4J0D3"/>
<dbReference type="Proteomes" id="UP000188342">
    <property type="component" value="Unassembled WGS sequence"/>
</dbReference>
<dbReference type="RefSeq" id="WP_094764039.1">
    <property type="nucleotide sequence ID" value="NZ_FUKQ01000018.1"/>
</dbReference>
<reference evidence="3 4" key="1">
    <citation type="submission" date="2017-02" db="EMBL/GenBank/DDBJ databases">
        <authorList>
            <person name="Peterson S.W."/>
        </authorList>
    </citation>
    <scope>NUCLEOTIDE SEQUENCE [LARGE SCALE GENOMIC DNA]</scope>
    <source>
        <strain evidence="3 4">LSP_Lj1</strain>
    </source>
</reference>
<dbReference type="SUPFAM" id="SSF51735">
    <property type="entry name" value="NAD(P)-binding Rossmann-fold domains"/>
    <property type="match status" value="1"/>
</dbReference>
<dbReference type="Gene3D" id="3.90.180.10">
    <property type="entry name" value="Medium-chain alcohol dehydrogenases, catalytic domain"/>
    <property type="match status" value="1"/>
</dbReference>
<dbReference type="InterPro" id="IPR002364">
    <property type="entry name" value="Quin_OxRdtase/zeta-crystal_CS"/>
</dbReference>
<organism evidence="3 4">
    <name type="scientific">Luteococcus japonicus LSP_Lj1</name>
    <dbReference type="NCBI Taxonomy" id="1255658"/>
    <lineage>
        <taxon>Bacteria</taxon>
        <taxon>Bacillati</taxon>
        <taxon>Actinomycetota</taxon>
        <taxon>Actinomycetes</taxon>
        <taxon>Propionibacteriales</taxon>
        <taxon>Propionibacteriaceae</taxon>
        <taxon>Luteococcus</taxon>
    </lineage>
</organism>
<dbReference type="GO" id="GO:0016829">
    <property type="term" value="F:lyase activity"/>
    <property type="evidence" value="ECO:0007669"/>
    <property type="project" value="UniProtKB-KW"/>
</dbReference>
<dbReference type="SMART" id="SM00829">
    <property type="entry name" value="PKS_ER"/>
    <property type="match status" value="1"/>
</dbReference>
<keyword evidence="3" id="KW-0456">Lyase</keyword>
<protein>
    <submittedName>
        <fullName evidence="3">Bifunctional protein: zinc-containing alcohol dehydrogenase quinone oxidoreductase ( NADPH:quinone reductase) Similar to arginate lyase</fullName>
        <ecNumber evidence="3">1.1.1.-</ecNumber>
    </submittedName>
</protein>
<dbReference type="Gene3D" id="3.40.50.720">
    <property type="entry name" value="NAD(P)-binding Rossmann-like Domain"/>
    <property type="match status" value="1"/>
</dbReference>
<accession>A0A1R4J0D3</accession>
<dbReference type="GO" id="GO:0008270">
    <property type="term" value="F:zinc ion binding"/>
    <property type="evidence" value="ECO:0007669"/>
    <property type="project" value="InterPro"/>
</dbReference>
<dbReference type="InterPro" id="IPR011032">
    <property type="entry name" value="GroES-like_sf"/>
</dbReference>
<dbReference type="Pfam" id="PF13602">
    <property type="entry name" value="ADH_zinc_N_2"/>
    <property type="match status" value="1"/>
</dbReference>
<dbReference type="GO" id="GO:0016491">
    <property type="term" value="F:oxidoreductase activity"/>
    <property type="evidence" value="ECO:0007669"/>
    <property type="project" value="UniProtKB-KW"/>
</dbReference>
<dbReference type="EMBL" id="FUKQ01000018">
    <property type="protein sequence ID" value="SJN25557.1"/>
    <property type="molecule type" value="Genomic_DNA"/>
</dbReference>
<dbReference type="PANTHER" id="PTHR11695">
    <property type="entry name" value="ALCOHOL DEHYDROGENASE RELATED"/>
    <property type="match status" value="1"/>
</dbReference>
<keyword evidence="1 3" id="KW-0560">Oxidoreductase</keyword>
<dbReference type="PANTHER" id="PTHR11695:SF294">
    <property type="entry name" value="RETICULON-4-INTERACTING PROTEIN 1, MITOCHONDRIAL"/>
    <property type="match status" value="1"/>
</dbReference>
<evidence type="ECO:0000259" key="2">
    <source>
        <dbReference type="SMART" id="SM00829"/>
    </source>
</evidence>
<evidence type="ECO:0000313" key="3">
    <source>
        <dbReference type="EMBL" id="SJN25557.1"/>
    </source>
</evidence>
<dbReference type="OrthoDB" id="9801186at2"/>
<sequence length="337" mass="35254">MKAFVMTRYGAPFQEVEAPRPTPGPGQVLVRMAAAGINHADDRARQGEFKALFKPTLPSVAGGELSGTVVELGDEVSTVGGGDEVFAYTGVVRMGAFAEFAVVDAEALAPVPHSVSLTEAASLPVVALTAWQALVTLGKVQPGQRVLVHGGSGGVGSVTIQLAKHLGATVITTASSRNADFVRELGADQVIDYRSQDFVAELAENPVDLVLDTQGGETTHRSFEVLRRGGLVVGIAGTPDPALADQAGAALPVKLALTVLSARLRARARKRGVSYRFLFIEPDGQALRTIAGLVDDGVLQPVVDRVLPFGQTLEAMRQMLDGGTRGKVLVATERDGS</sequence>
<proteinExistence type="predicted"/>
<keyword evidence="4" id="KW-1185">Reference proteome</keyword>
<dbReference type="STRING" id="1255658.FM114_04775"/>
<dbReference type="SUPFAM" id="SSF50129">
    <property type="entry name" value="GroES-like"/>
    <property type="match status" value="1"/>
</dbReference>
<dbReference type="InterPro" id="IPR013154">
    <property type="entry name" value="ADH-like_N"/>
</dbReference>
<dbReference type="EC" id="1.1.1.-" evidence="3"/>
<feature type="domain" description="Enoyl reductase (ER)" evidence="2">
    <location>
        <begin position="10"/>
        <end position="330"/>
    </location>
</feature>
<name>A0A1R4J0D3_9ACTN</name>
<dbReference type="PROSITE" id="PS01162">
    <property type="entry name" value="QOR_ZETA_CRYSTAL"/>
    <property type="match status" value="1"/>
</dbReference>
<dbReference type="InterPro" id="IPR036291">
    <property type="entry name" value="NAD(P)-bd_dom_sf"/>
</dbReference>
<dbReference type="InterPro" id="IPR020843">
    <property type="entry name" value="ER"/>
</dbReference>